<evidence type="ECO:0000313" key="2">
    <source>
        <dbReference type="Proteomes" id="UP000502433"/>
    </source>
</evidence>
<dbReference type="EMBL" id="CP051206">
    <property type="protein sequence ID" value="QJB42861.1"/>
    <property type="molecule type" value="Genomic_DNA"/>
</dbReference>
<gene>
    <name evidence="1" type="ORF">HGD76_20075</name>
</gene>
<name>A0A6H2BUT6_DOLFA</name>
<dbReference type="RefSeq" id="WP_168694556.1">
    <property type="nucleotide sequence ID" value="NZ_CP051206.1"/>
</dbReference>
<organism evidence="1 2">
    <name type="scientific">Dolichospermum flos-aquae CCAP 1403/13F</name>
    <dbReference type="NCBI Taxonomy" id="315271"/>
    <lineage>
        <taxon>Bacteria</taxon>
        <taxon>Bacillati</taxon>
        <taxon>Cyanobacteriota</taxon>
        <taxon>Cyanophyceae</taxon>
        <taxon>Nostocales</taxon>
        <taxon>Aphanizomenonaceae</taxon>
        <taxon>Dolichospermum</taxon>
    </lineage>
</organism>
<reference evidence="1 2" key="1">
    <citation type="submission" date="2020-04" db="EMBL/GenBank/DDBJ databases">
        <title>Genome-Wide Identification of 5-Methylcytosine Sites in Bacterial Genomes By High-Throughput Sequencing of MspJI Restriction Fragments.</title>
        <authorList>
            <person name="Wu V."/>
        </authorList>
    </citation>
    <scope>NUCLEOTIDE SEQUENCE [LARGE SCALE GENOMIC DNA]</scope>
    <source>
        <strain evidence="1 2">CCAP 1403/13f</strain>
    </source>
</reference>
<protein>
    <submittedName>
        <fullName evidence="1">Uncharacterized protein</fullName>
    </submittedName>
</protein>
<dbReference type="Proteomes" id="UP000502433">
    <property type="component" value="Chromosome"/>
</dbReference>
<proteinExistence type="predicted"/>
<dbReference type="AlphaFoldDB" id="A0A6H2BUT6"/>
<sequence length="256" mass="29437">MTRFIHDQFAKQYLTELLTPYGEVETSKDITAEVRQIDLLFMGDINQRIREANGRLKANCFGVTIEQIGSKLYLRATLPPKPSSSKSKPYQQKISITSANNEGVKISEREAKKLSIRLDAKTFDWADYIVIPDNVKTIGSLILDFEKDYFNRRERNFKTETTWQVEYQTVFKILPVGKILDAEICRQAILSTKPDTRTRQRLCMVCGLLAKFAKITFDPSPYKGNYSPKSRSPRLSLSFFVVNCFRIAVELRTPND</sequence>
<evidence type="ECO:0000313" key="1">
    <source>
        <dbReference type="EMBL" id="QJB42861.1"/>
    </source>
</evidence>
<dbReference type="KEGG" id="dfs:HGD76_20075"/>
<accession>A0A6H2BUT6</accession>
<reference evidence="1 2" key="2">
    <citation type="submission" date="2020-04" db="EMBL/GenBank/DDBJ databases">
        <authorList>
            <person name="Fomenkov A."/>
            <person name="Anton B.P."/>
            <person name="Roberts R.J."/>
        </authorList>
    </citation>
    <scope>NUCLEOTIDE SEQUENCE [LARGE SCALE GENOMIC DNA]</scope>
    <source>
        <strain evidence="1 2">CCAP 1403/13f</strain>
    </source>
</reference>